<reference evidence="3 4" key="1">
    <citation type="submission" date="2014-09" db="EMBL/GenBank/DDBJ databases">
        <authorList>
            <person name="McGinnis J.M."/>
            <person name="Wolfgang W.J."/>
        </authorList>
    </citation>
    <scope>NUCLEOTIDE SEQUENCE [LARGE SCALE GENOMIC DNA]</scope>
    <source>
        <strain evidence="3 4">HAMBI 3106</strain>
    </source>
</reference>
<dbReference type="Proteomes" id="UP000029917">
    <property type="component" value="Unassembled WGS sequence"/>
</dbReference>
<feature type="signal peptide" evidence="1">
    <location>
        <begin position="1"/>
        <end position="21"/>
    </location>
</feature>
<accession>A0A099EVB9</accession>
<dbReference type="SUPFAM" id="SSF55797">
    <property type="entry name" value="PR-1-like"/>
    <property type="match status" value="1"/>
</dbReference>
<dbReference type="RefSeq" id="WP_036721952.1">
    <property type="nucleotide sequence ID" value="NZ_JRKS01000082.1"/>
</dbReference>
<organism evidence="3 4">
    <name type="scientific">Paracoccus sphaerophysae</name>
    <dbReference type="NCBI Taxonomy" id="690417"/>
    <lineage>
        <taxon>Bacteria</taxon>
        <taxon>Pseudomonadati</taxon>
        <taxon>Pseudomonadota</taxon>
        <taxon>Alphaproteobacteria</taxon>
        <taxon>Rhodobacterales</taxon>
        <taxon>Paracoccaceae</taxon>
        <taxon>Paracoccus</taxon>
    </lineage>
</organism>
<dbReference type="PROSITE" id="PS51257">
    <property type="entry name" value="PROKAR_LIPOPROTEIN"/>
    <property type="match status" value="1"/>
</dbReference>
<dbReference type="Gene3D" id="3.40.33.10">
    <property type="entry name" value="CAP"/>
    <property type="match status" value="1"/>
</dbReference>
<dbReference type="InterPro" id="IPR035940">
    <property type="entry name" value="CAP_sf"/>
</dbReference>
<reference evidence="3 4" key="2">
    <citation type="submission" date="2014-10" db="EMBL/GenBank/DDBJ databases">
        <title>Paracoccus sanguinis sp. nov., isolated from clinical specimens of New York State patients.</title>
        <authorList>
            <person name="Mingle L.A."/>
            <person name="Cole J.A."/>
            <person name="Lapierre P."/>
            <person name="Musser K.A."/>
        </authorList>
    </citation>
    <scope>NUCLEOTIDE SEQUENCE [LARGE SCALE GENOMIC DNA]</scope>
    <source>
        <strain evidence="3 4">HAMBI 3106</strain>
    </source>
</reference>
<dbReference type="Pfam" id="PF00188">
    <property type="entry name" value="CAP"/>
    <property type="match status" value="1"/>
</dbReference>
<feature type="chain" id="PRO_5001945062" description="SCP domain-containing protein" evidence="1">
    <location>
        <begin position="22"/>
        <end position="171"/>
    </location>
</feature>
<dbReference type="EMBL" id="JRKS01000082">
    <property type="protein sequence ID" value="KGJ01941.1"/>
    <property type="molecule type" value="Genomic_DNA"/>
</dbReference>
<dbReference type="AlphaFoldDB" id="A0A099EVB9"/>
<dbReference type="CDD" id="cd05379">
    <property type="entry name" value="CAP_bacterial"/>
    <property type="match status" value="1"/>
</dbReference>
<proteinExistence type="predicted"/>
<feature type="domain" description="SCP" evidence="2">
    <location>
        <begin position="54"/>
        <end position="166"/>
    </location>
</feature>
<dbReference type="OrthoDB" id="7846629at2"/>
<protein>
    <recommendedName>
        <fullName evidence="2">SCP domain-containing protein</fullName>
    </recommendedName>
</protein>
<comment type="caution">
    <text evidence="3">The sequence shown here is derived from an EMBL/GenBank/DDBJ whole genome shotgun (WGS) entry which is preliminary data.</text>
</comment>
<evidence type="ECO:0000313" key="3">
    <source>
        <dbReference type="EMBL" id="KGJ01941.1"/>
    </source>
</evidence>
<dbReference type="PANTHER" id="PTHR31157">
    <property type="entry name" value="SCP DOMAIN-CONTAINING PROTEIN"/>
    <property type="match status" value="1"/>
</dbReference>
<gene>
    <name evidence="3" type="ORF">IC63_15700</name>
</gene>
<name>A0A099EVB9_9RHOB</name>
<evidence type="ECO:0000259" key="2">
    <source>
        <dbReference type="Pfam" id="PF00188"/>
    </source>
</evidence>
<evidence type="ECO:0000313" key="4">
    <source>
        <dbReference type="Proteomes" id="UP000029917"/>
    </source>
</evidence>
<dbReference type="STRING" id="690417.IC63_15700"/>
<dbReference type="PANTHER" id="PTHR31157:SF1">
    <property type="entry name" value="SCP DOMAIN-CONTAINING PROTEIN"/>
    <property type="match status" value="1"/>
</dbReference>
<keyword evidence="1" id="KW-0732">Signal</keyword>
<evidence type="ECO:0000256" key="1">
    <source>
        <dbReference type="SAM" id="SignalP"/>
    </source>
</evidence>
<keyword evidence="4" id="KW-1185">Reference proteome</keyword>
<dbReference type="InterPro" id="IPR014044">
    <property type="entry name" value="CAP_dom"/>
</dbReference>
<sequence length="171" mass="18270">MNKVTLAAAAALVALSGCGFAARGPQVGPDGQPLPVAYRISARDDAEIPTRLLTQVNLLRAQSGMAALTLSPQLAAAAAAHSRDMSAQNRAWHFGSDGSSPLDRARRQGFAGSLLGENISETYENEIATLSGWMQTRDTRDVLMDPAAREIGFGWFQEQTNKIWWTALVGG</sequence>